<name>A0AAY4E3L7_9TELE</name>
<evidence type="ECO:0000313" key="7">
    <source>
        <dbReference type="Ensembl" id="ENSDCDP00010052228.1"/>
    </source>
</evidence>
<evidence type="ECO:0000256" key="3">
    <source>
        <dbReference type="ARBA" id="ARBA00022692"/>
    </source>
</evidence>
<evidence type="ECO:0000256" key="1">
    <source>
        <dbReference type="ARBA" id="ARBA00004370"/>
    </source>
</evidence>
<evidence type="ECO:0000313" key="8">
    <source>
        <dbReference type="Proteomes" id="UP000694580"/>
    </source>
</evidence>
<organism evidence="7 8">
    <name type="scientific">Denticeps clupeoides</name>
    <name type="common">denticle herring</name>
    <dbReference type="NCBI Taxonomy" id="299321"/>
    <lineage>
        <taxon>Eukaryota</taxon>
        <taxon>Metazoa</taxon>
        <taxon>Chordata</taxon>
        <taxon>Craniata</taxon>
        <taxon>Vertebrata</taxon>
        <taxon>Euteleostomi</taxon>
        <taxon>Actinopterygii</taxon>
        <taxon>Neopterygii</taxon>
        <taxon>Teleostei</taxon>
        <taxon>Clupei</taxon>
        <taxon>Clupeiformes</taxon>
        <taxon>Denticipitoidei</taxon>
        <taxon>Denticipitidae</taxon>
        <taxon>Denticeps</taxon>
    </lineage>
</organism>
<dbReference type="PANTHER" id="PTHR14948">
    <property type="entry name" value="NG5"/>
    <property type="match status" value="1"/>
</dbReference>
<dbReference type="Proteomes" id="UP000694580">
    <property type="component" value="Chromosome 3"/>
</dbReference>
<accession>A0AAY4E3L7</accession>
<keyword evidence="5 6" id="KW-0472">Membrane</keyword>
<proteinExistence type="inferred from homology"/>
<keyword evidence="3 6" id="KW-0812">Transmembrane</keyword>
<keyword evidence="4 6" id="KW-1133">Transmembrane helix</keyword>
<feature type="transmembrane region" description="Helical" evidence="6">
    <location>
        <begin position="81"/>
        <end position="104"/>
    </location>
</feature>
<dbReference type="Ensembl" id="ENSDCDT00010062710.1">
    <property type="protein sequence ID" value="ENSDCDP00010052228.1"/>
    <property type="gene ID" value="ENSDCDG00010030578.1"/>
</dbReference>
<reference evidence="7" key="3">
    <citation type="submission" date="2025-09" db="UniProtKB">
        <authorList>
            <consortium name="Ensembl"/>
        </authorList>
    </citation>
    <scope>IDENTIFICATION</scope>
</reference>
<dbReference type="InterPro" id="IPR007593">
    <property type="entry name" value="CD225/Dispanin_fam"/>
</dbReference>
<dbReference type="AlphaFoldDB" id="A0AAY4E3L7"/>
<dbReference type="PANTHER" id="PTHR14948:SF19">
    <property type="entry name" value="TRANSMEMBRANE PROTEIN 233"/>
    <property type="match status" value="1"/>
</dbReference>
<evidence type="ECO:0008006" key="9">
    <source>
        <dbReference type="Google" id="ProtNLM"/>
    </source>
</evidence>
<dbReference type="Pfam" id="PF04505">
    <property type="entry name" value="CD225"/>
    <property type="match status" value="1"/>
</dbReference>
<feature type="transmembrane region" description="Helical" evidence="6">
    <location>
        <begin position="36"/>
        <end position="60"/>
    </location>
</feature>
<keyword evidence="8" id="KW-1185">Reference proteome</keyword>
<dbReference type="InterPro" id="IPR051423">
    <property type="entry name" value="CD225/Dispanin"/>
</dbReference>
<protein>
    <recommendedName>
        <fullName evidence="9">Transmembrane protein 233</fullName>
    </recommendedName>
</protein>
<dbReference type="GeneTree" id="ENSGT00940000162372"/>
<gene>
    <name evidence="7" type="primary">TMEM233</name>
</gene>
<evidence type="ECO:0000256" key="4">
    <source>
        <dbReference type="ARBA" id="ARBA00022989"/>
    </source>
</evidence>
<comment type="similarity">
    <text evidence="2">Belongs to the CD225/Dispanin family.</text>
</comment>
<dbReference type="GO" id="GO:0016020">
    <property type="term" value="C:membrane"/>
    <property type="evidence" value="ECO:0007669"/>
    <property type="project" value="UniProtKB-SubCell"/>
</dbReference>
<reference evidence="7 8" key="1">
    <citation type="submission" date="2020-06" db="EMBL/GenBank/DDBJ databases">
        <authorList>
            <consortium name="Wellcome Sanger Institute Data Sharing"/>
        </authorList>
    </citation>
    <scope>NUCLEOTIDE SEQUENCE [LARGE SCALE GENOMIC DNA]</scope>
</reference>
<comment type="subcellular location">
    <subcellularLocation>
        <location evidence="1">Membrane</location>
    </subcellularLocation>
</comment>
<evidence type="ECO:0000256" key="2">
    <source>
        <dbReference type="ARBA" id="ARBA00006843"/>
    </source>
</evidence>
<reference evidence="7" key="2">
    <citation type="submission" date="2025-08" db="UniProtKB">
        <authorList>
            <consortium name="Ensembl"/>
        </authorList>
    </citation>
    <scope>IDENTIFICATION</scope>
</reference>
<evidence type="ECO:0000256" key="6">
    <source>
        <dbReference type="SAM" id="Phobius"/>
    </source>
</evidence>
<evidence type="ECO:0000256" key="5">
    <source>
        <dbReference type="ARBA" id="ARBA00023136"/>
    </source>
</evidence>
<sequence length="109" mass="12135">MALGMFRADGKRSLHGSVDLDRKWEHEGPPPPLRNYLVFTIFTCFCPAYPINIVALVFSVMSRNSYDEGDYDGSRRLGQNALYVGIASFIIGLVIICIIITVHLTGNDI</sequence>